<feature type="compositionally biased region" description="Basic and acidic residues" evidence="10">
    <location>
        <begin position="20"/>
        <end position="33"/>
    </location>
</feature>
<comment type="subunit">
    <text evidence="9">Homodimer, forms a heterotetramer with a Cas1 homodimer.</text>
</comment>
<dbReference type="AlphaFoldDB" id="A0A947GA67"/>
<keyword evidence="8 9" id="KW-0051">Antiviral defense</keyword>
<comment type="cofactor">
    <cofactor evidence="1 9">
        <name>Mg(2+)</name>
        <dbReference type="ChEBI" id="CHEBI:18420"/>
    </cofactor>
</comment>
<evidence type="ECO:0000256" key="7">
    <source>
        <dbReference type="ARBA" id="ARBA00022842"/>
    </source>
</evidence>
<keyword evidence="5 9" id="KW-0255">Endonuclease</keyword>
<evidence type="ECO:0000256" key="4">
    <source>
        <dbReference type="ARBA" id="ARBA00022723"/>
    </source>
</evidence>
<gene>
    <name evidence="9 11" type="primary">cas2</name>
    <name evidence="11" type="ORF">KM312_11225</name>
</gene>
<dbReference type="NCBIfam" id="TIGR01573">
    <property type="entry name" value="cas2"/>
    <property type="match status" value="1"/>
</dbReference>
<feature type="region of interest" description="Disordered" evidence="10">
    <location>
        <begin position="15"/>
        <end position="38"/>
    </location>
</feature>
<dbReference type="PANTHER" id="PTHR34405">
    <property type="entry name" value="CRISPR-ASSOCIATED ENDORIBONUCLEASE CAS2"/>
    <property type="match status" value="1"/>
</dbReference>
<dbReference type="EMBL" id="JAHHQF010000079">
    <property type="protein sequence ID" value="MBT9283191.1"/>
    <property type="molecule type" value="Genomic_DNA"/>
</dbReference>
<evidence type="ECO:0000256" key="1">
    <source>
        <dbReference type="ARBA" id="ARBA00001946"/>
    </source>
</evidence>
<evidence type="ECO:0000313" key="12">
    <source>
        <dbReference type="Proteomes" id="UP000748108"/>
    </source>
</evidence>
<feature type="binding site" evidence="9">
    <location>
        <position position="52"/>
    </location>
    <ligand>
        <name>Mg(2+)</name>
        <dbReference type="ChEBI" id="CHEBI:18420"/>
        <note>catalytic</note>
    </ligand>
</feature>
<dbReference type="PANTHER" id="PTHR34405:SF1">
    <property type="entry name" value="CRISPR-ASSOCIATED ENDORIBONUCLEASE CAS2"/>
    <property type="match status" value="1"/>
</dbReference>
<proteinExistence type="inferred from homology"/>
<dbReference type="GO" id="GO:0016787">
    <property type="term" value="F:hydrolase activity"/>
    <property type="evidence" value="ECO:0007669"/>
    <property type="project" value="UniProtKB-KW"/>
</dbReference>
<evidence type="ECO:0000313" key="11">
    <source>
        <dbReference type="EMBL" id="MBT9283191.1"/>
    </source>
</evidence>
<dbReference type="GO" id="GO:0043571">
    <property type="term" value="P:maintenance of CRISPR repeat elements"/>
    <property type="evidence" value="ECO:0007669"/>
    <property type="project" value="UniProtKB-UniRule"/>
</dbReference>
<dbReference type="Pfam" id="PF09827">
    <property type="entry name" value="CRISPR_Cas2"/>
    <property type="match status" value="1"/>
</dbReference>
<keyword evidence="3 9" id="KW-0540">Nuclease</keyword>
<keyword evidence="6 9" id="KW-0378">Hydrolase</keyword>
<sequence>MVLLAGAKRVTRCGEAQTGRGEDERLKAKDRGNRPGRHRKEGKRIYVIFVYDVHVDRVARVLKTARRYLTWVQNSVLEGELTAAQFERLQDELKKIIDPEEDALLFYVLRSAGDVRRRKLGREKAETAFFL</sequence>
<keyword evidence="7 9" id="KW-0460">Magnesium</keyword>
<evidence type="ECO:0000256" key="5">
    <source>
        <dbReference type="ARBA" id="ARBA00022759"/>
    </source>
</evidence>
<organism evidence="11 12">
    <name type="scientific">Hydrogenibacillus schlegelii</name>
    <name type="common">Bacillus schlegelii</name>
    <dbReference type="NCBI Taxonomy" id="1484"/>
    <lineage>
        <taxon>Bacteria</taxon>
        <taxon>Bacillati</taxon>
        <taxon>Bacillota</taxon>
        <taxon>Bacilli</taxon>
        <taxon>Bacillales</taxon>
        <taxon>Bacillales Family X. Incertae Sedis</taxon>
        <taxon>Hydrogenibacillus</taxon>
    </lineage>
</organism>
<reference evidence="11" key="1">
    <citation type="journal article" date="2021" name="Microbiology">
        <title>Metagenomic Analysis of the Microbial Community in the Underground Coal Fire Area (Kemerovo Region, Russia) Revealed Predominance of Thermophilic Members of the Phyla Deinococcus-thermus, Aquificae, and Firmicutes.</title>
        <authorList>
            <person name="Kadnikov V."/>
            <person name="Mardanov A.V."/>
            <person name="Beletsky A.V."/>
            <person name="Karnachuk O.V."/>
            <person name="Ravin N.V."/>
        </authorList>
    </citation>
    <scope>NUCLEOTIDE SEQUENCE</scope>
    <source>
        <strain evidence="11">RBS10-49</strain>
    </source>
</reference>
<dbReference type="SUPFAM" id="SSF143430">
    <property type="entry name" value="TTP0101/SSO1404-like"/>
    <property type="match status" value="1"/>
</dbReference>
<dbReference type="GO" id="GO:0046872">
    <property type="term" value="F:metal ion binding"/>
    <property type="evidence" value="ECO:0007669"/>
    <property type="project" value="UniProtKB-UniRule"/>
</dbReference>
<dbReference type="GO" id="GO:0004521">
    <property type="term" value="F:RNA endonuclease activity"/>
    <property type="evidence" value="ECO:0007669"/>
    <property type="project" value="InterPro"/>
</dbReference>
<evidence type="ECO:0000256" key="10">
    <source>
        <dbReference type="SAM" id="MobiDB-lite"/>
    </source>
</evidence>
<name>A0A947GA67_HYDSH</name>
<evidence type="ECO:0000256" key="9">
    <source>
        <dbReference type="HAMAP-Rule" id="MF_01471"/>
    </source>
</evidence>
<dbReference type="Proteomes" id="UP000748108">
    <property type="component" value="Unassembled WGS sequence"/>
</dbReference>
<comment type="function">
    <text evidence="9">CRISPR (clustered regularly interspaced short palindromic repeat), is an adaptive immune system that provides protection against mobile genetic elements (viruses, transposable elements and conjugative plasmids). CRISPR clusters contain sequences complementary to antecedent mobile elements and target invading nucleic acids. CRISPR clusters are transcribed and processed into CRISPR RNA (crRNA). Functions as a ssRNA-specific endoribonuclease. Involved in the integration of spacer DNA into the CRISPR cassette.</text>
</comment>
<comment type="similarity">
    <text evidence="2 9">Belongs to the CRISPR-associated endoribonuclease Cas2 protein family.</text>
</comment>
<evidence type="ECO:0000256" key="6">
    <source>
        <dbReference type="ARBA" id="ARBA00022801"/>
    </source>
</evidence>
<dbReference type="InterPro" id="IPR019199">
    <property type="entry name" value="Virulence_VapD/CRISPR_Cas2"/>
</dbReference>
<comment type="caution">
    <text evidence="11">The sequence shown here is derived from an EMBL/GenBank/DDBJ whole genome shotgun (WGS) entry which is preliminary data.</text>
</comment>
<keyword evidence="4 9" id="KW-0479">Metal-binding</keyword>
<dbReference type="Gene3D" id="3.30.70.240">
    <property type="match status" value="1"/>
</dbReference>
<dbReference type="GO" id="GO:0051607">
    <property type="term" value="P:defense response to virus"/>
    <property type="evidence" value="ECO:0007669"/>
    <property type="project" value="UniProtKB-UniRule"/>
</dbReference>
<dbReference type="HAMAP" id="MF_01471">
    <property type="entry name" value="Cas2"/>
    <property type="match status" value="1"/>
</dbReference>
<dbReference type="InterPro" id="IPR021127">
    <property type="entry name" value="CRISPR_associated_Cas2"/>
</dbReference>
<dbReference type="CDD" id="cd09725">
    <property type="entry name" value="Cas2_I_II_III"/>
    <property type="match status" value="1"/>
</dbReference>
<protein>
    <recommendedName>
        <fullName evidence="9">CRISPR-associated endoribonuclease Cas2</fullName>
        <ecNumber evidence="9">3.1.-.-</ecNumber>
    </recommendedName>
</protein>
<evidence type="ECO:0000256" key="3">
    <source>
        <dbReference type="ARBA" id="ARBA00022722"/>
    </source>
</evidence>
<dbReference type="EC" id="3.1.-.-" evidence="9"/>
<evidence type="ECO:0000256" key="8">
    <source>
        <dbReference type="ARBA" id="ARBA00023118"/>
    </source>
</evidence>
<evidence type="ECO:0000256" key="2">
    <source>
        <dbReference type="ARBA" id="ARBA00009959"/>
    </source>
</evidence>
<accession>A0A947GA67</accession>